<evidence type="ECO:0008006" key="4">
    <source>
        <dbReference type="Google" id="ProtNLM"/>
    </source>
</evidence>
<dbReference type="Proteomes" id="UP000827721">
    <property type="component" value="Unassembled WGS sequence"/>
</dbReference>
<dbReference type="Pfam" id="PF14968">
    <property type="entry name" value="CCDC84"/>
    <property type="match status" value="2"/>
</dbReference>
<protein>
    <recommendedName>
        <fullName evidence="4">TITAN-like protein</fullName>
    </recommendedName>
</protein>
<dbReference type="PANTHER" id="PTHR31198:SF1">
    <property type="entry name" value="CENTROSOMAL AT-AC SPLICING FACTOR"/>
    <property type="match status" value="1"/>
</dbReference>
<dbReference type="EMBL" id="JAFEMO010000001">
    <property type="protein sequence ID" value="KAH7578577.1"/>
    <property type="molecule type" value="Genomic_DNA"/>
</dbReference>
<sequence length="484" mass="54324">MEADSRGKKLNPKSEPESSSTNTKKKTKKSEFEYCKVCNRNHDEGQRHKYFPSHTKSLSNFLNRFQNKITDIRFFLKNPSVLRSEHASRNRFWCVFCDSDIDELGSSFACNNAINHLASVDHLKNLKHFMWKYGGAMDRVDAFRILEADVAKWEKKCKSLKNEATCFGEGSPELPLGPSNDIHNELNFENMNNFEKNTIHHLNSYIPNGVIPLQYHTNECQISCSGLPSVANSGTSLHVVTSSLPADTCSTTSSWNSNYVMVNQNSLWNGTNCSGNVYLSGGMYQVSQDERVVSREINSQGLQNISKVSSMVPKGAGGNVHSGAPPPWLHATEGDQLGSMAQKEVGGNVHSGASPPWLEATDGDRLELKPVLRSFVSSSNKSGKSKLNPKRVGAAWAEKRKKEMEMEKRGEIVKSDCDPNWLPNFGRVWQSGSRKESRKEFEIEKQKQPNVQCQSEMPVTLQPYISKRMVSTERFPICFLGWSL</sequence>
<evidence type="ECO:0000256" key="1">
    <source>
        <dbReference type="SAM" id="MobiDB-lite"/>
    </source>
</evidence>
<comment type="caution">
    <text evidence="2">The sequence shown here is derived from an EMBL/GenBank/DDBJ whole genome shotgun (WGS) entry which is preliminary data.</text>
</comment>
<evidence type="ECO:0000313" key="2">
    <source>
        <dbReference type="EMBL" id="KAH7578577.1"/>
    </source>
</evidence>
<proteinExistence type="predicted"/>
<feature type="region of interest" description="Disordered" evidence="1">
    <location>
        <begin position="1"/>
        <end position="29"/>
    </location>
</feature>
<gene>
    <name evidence="2" type="ORF">JRO89_XS01G0401000</name>
</gene>
<organism evidence="2 3">
    <name type="scientific">Xanthoceras sorbifolium</name>
    <dbReference type="NCBI Taxonomy" id="99658"/>
    <lineage>
        <taxon>Eukaryota</taxon>
        <taxon>Viridiplantae</taxon>
        <taxon>Streptophyta</taxon>
        <taxon>Embryophyta</taxon>
        <taxon>Tracheophyta</taxon>
        <taxon>Spermatophyta</taxon>
        <taxon>Magnoliopsida</taxon>
        <taxon>eudicotyledons</taxon>
        <taxon>Gunneridae</taxon>
        <taxon>Pentapetalae</taxon>
        <taxon>rosids</taxon>
        <taxon>malvids</taxon>
        <taxon>Sapindales</taxon>
        <taxon>Sapindaceae</taxon>
        <taxon>Xanthoceroideae</taxon>
        <taxon>Xanthoceras</taxon>
    </lineage>
</organism>
<keyword evidence="3" id="KW-1185">Reference proteome</keyword>
<dbReference type="PANTHER" id="PTHR31198">
    <property type="entry name" value="COILED-COIL DOMAIN-CONTAINING PROTEIN 84"/>
    <property type="match status" value="1"/>
</dbReference>
<dbReference type="InterPro" id="IPR028015">
    <property type="entry name" value="CCDC84-like"/>
</dbReference>
<feature type="compositionally biased region" description="Basic and acidic residues" evidence="1">
    <location>
        <begin position="1"/>
        <end position="16"/>
    </location>
</feature>
<accession>A0ABQ8IQE4</accession>
<reference evidence="2 3" key="1">
    <citation type="submission" date="2021-02" db="EMBL/GenBank/DDBJ databases">
        <title>Plant Genome Project.</title>
        <authorList>
            <person name="Zhang R.-G."/>
        </authorList>
    </citation>
    <scope>NUCLEOTIDE SEQUENCE [LARGE SCALE GENOMIC DNA]</scope>
    <source>
        <tissue evidence="2">Leaves</tissue>
    </source>
</reference>
<evidence type="ECO:0000313" key="3">
    <source>
        <dbReference type="Proteomes" id="UP000827721"/>
    </source>
</evidence>
<name>A0ABQ8IQE4_9ROSI</name>